<name>A0ABQ2HCT2_9PSEU</name>
<dbReference type="Gene3D" id="3.90.1150.10">
    <property type="entry name" value="Aspartate Aminotransferase, domain 1"/>
    <property type="match status" value="1"/>
</dbReference>
<keyword evidence="3" id="KW-0663">Pyridoxal phosphate</keyword>
<dbReference type="Proteomes" id="UP000597656">
    <property type="component" value="Unassembled WGS sequence"/>
</dbReference>
<organism evidence="7 8">
    <name type="scientific">Lentzea pudingi</name>
    <dbReference type="NCBI Taxonomy" id="1789439"/>
    <lineage>
        <taxon>Bacteria</taxon>
        <taxon>Bacillati</taxon>
        <taxon>Actinomycetota</taxon>
        <taxon>Actinomycetes</taxon>
        <taxon>Pseudonocardiales</taxon>
        <taxon>Pseudonocardiaceae</taxon>
        <taxon>Lentzea</taxon>
    </lineage>
</organism>
<dbReference type="InterPro" id="IPR004839">
    <property type="entry name" value="Aminotransferase_I/II_large"/>
</dbReference>
<gene>
    <name evidence="7" type="ORF">GCM10011609_07600</name>
</gene>
<evidence type="ECO:0000256" key="4">
    <source>
        <dbReference type="ARBA" id="ARBA00023239"/>
    </source>
</evidence>
<feature type="domain" description="Aminotransferase class I/classII large" evidence="6">
    <location>
        <begin position="32"/>
        <end position="368"/>
    </location>
</feature>
<evidence type="ECO:0000256" key="1">
    <source>
        <dbReference type="ARBA" id="ARBA00001933"/>
    </source>
</evidence>
<dbReference type="InterPro" id="IPR051798">
    <property type="entry name" value="Class-II_PLP-Dep_Aminotrans"/>
</dbReference>
<comment type="caution">
    <text evidence="7">The sequence shown here is derived from an EMBL/GenBank/DDBJ whole genome shotgun (WGS) entry which is preliminary data.</text>
</comment>
<dbReference type="EC" id="4.4.1.13" evidence="2"/>
<dbReference type="PANTHER" id="PTHR43525:SF2">
    <property type="entry name" value="CYSTATHIONINE BETA-LYASE-RELATED"/>
    <property type="match status" value="1"/>
</dbReference>
<evidence type="ECO:0000313" key="8">
    <source>
        <dbReference type="Proteomes" id="UP000597656"/>
    </source>
</evidence>
<accession>A0ABQ2HCT2</accession>
<evidence type="ECO:0000259" key="6">
    <source>
        <dbReference type="Pfam" id="PF00155"/>
    </source>
</evidence>
<dbReference type="CDD" id="cd00609">
    <property type="entry name" value="AAT_like"/>
    <property type="match status" value="1"/>
</dbReference>
<evidence type="ECO:0000256" key="5">
    <source>
        <dbReference type="ARBA" id="ARBA00037974"/>
    </source>
</evidence>
<dbReference type="Pfam" id="PF00155">
    <property type="entry name" value="Aminotran_1_2"/>
    <property type="match status" value="1"/>
</dbReference>
<keyword evidence="8" id="KW-1185">Reference proteome</keyword>
<dbReference type="SUPFAM" id="SSF53383">
    <property type="entry name" value="PLP-dependent transferases"/>
    <property type="match status" value="1"/>
</dbReference>
<evidence type="ECO:0000256" key="2">
    <source>
        <dbReference type="ARBA" id="ARBA00012224"/>
    </source>
</evidence>
<evidence type="ECO:0000256" key="3">
    <source>
        <dbReference type="ARBA" id="ARBA00022898"/>
    </source>
</evidence>
<sequence>MGFMLNPLSQVSLERLRRRTSVKWRQFPDDVLPLWVAEMDVDPAEPIKQALVDALELGDTGYPAGTAYQEALAAFARERWGWDLPVERAALVSDVMLGAVELIKLVSGPGDPVIVSPPVYPPFYLFVRSLGRAVIEAPLTNGRLDLGVIERTFRHVKADRPVYLLCNPQNPTGTVHTAGELTALAELARTYGVRVIADEIHAPLVSRSARFVPYLSVDDQGMCLMSASKGWNLAAMRAAVAVANTDDLARLPEEVSHGPSHFGTIAHAAAFTHGGEWLDALLDGLDENRKLLKTLLTEHLPEIGYEPSEATFLAWLDCRAISDDPAAFFVERGKVALMSGREFGSGGEGHVRFNLGTSPEIITEAVRRMAASR</sequence>
<protein>
    <recommendedName>
        <fullName evidence="2">cysteine-S-conjugate beta-lyase</fullName>
        <ecNumber evidence="2">4.4.1.13</ecNumber>
    </recommendedName>
</protein>
<dbReference type="EMBL" id="BMNC01000001">
    <property type="protein sequence ID" value="GGM74252.1"/>
    <property type="molecule type" value="Genomic_DNA"/>
</dbReference>
<dbReference type="PANTHER" id="PTHR43525">
    <property type="entry name" value="PROTEIN MALY"/>
    <property type="match status" value="1"/>
</dbReference>
<dbReference type="InterPro" id="IPR015422">
    <property type="entry name" value="PyrdxlP-dep_Trfase_small"/>
</dbReference>
<dbReference type="InterPro" id="IPR015421">
    <property type="entry name" value="PyrdxlP-dep_Trfase_major"/>
</dbReference>
<dbReference type="Gene3D" id="3.40.640.10">
    <property type="entry name" value="Type I PLP-dependent aspartate aminotransferase-like (Major domain)"/>
    <property type="match status" value="1"/>
</dbReference>
<reference evidence="8" key="1">
    <citation type="journal article" date="2019" name="Int. J. Syst. Evol. Microbiol.">
        <title>The Global Catalogue of Microorganisms (GCM) 10K type strain sequencing project: providing services to taxonomists for standard genome sequencing and annotation.</title>
        <authorList>
            <consortium name="The Broad Institute Genomics Platform"/>
            <consortium name="The Broad Institute Genome Sequencing Center for Infectious Disease"/>
            <person name="Wu L."/>
            <person name="Ma J."/>
        </authorList>
    </citation>
    <scope>NUCLEOTIDE SEQUENCE [LARGE SCALE GENOMIC DNA]</scope>
    <source>
        <strain evidence="8">CGMCC 4.7319</strain>
    </source>
</reference>
<proteinExistence type="inferred from homology"/>
<evidence type="ECO:0000313" key="7">
    <source>
        <dbReference type="EMBL" id="GGM74252.1"/>
    </source>
</evidence>
<comment type="similarity">
    <text evidence="5">Belongs to the class-II pyridoxal-phosphate-dependent aminotransferase family. MalY/PatB cystathionine beta-lyase subfamily.</text>
</comment>
<dbReference type="InterPro" id="IPR015424">
    <property type="entry name" value="PyrdxlP-dep_Trfase"/>
</dbReference>
<comment type="cofactor">
    <cofactor evidence="1">
        <name>pyridoxal 5'-phosphate</name>
        <dbReference type="ChEBI" id="CHEBI:597326"/>
    </cofactor>
</comment>
<keyword evidence="4" id="KW-0456">Lyase</keyword>